<reference evidence="2" key="1">
    <citation type="submission" date="2016-10" db="EMBL/GenBank/DDBJ databases">
        <authorList>
            <person name="Varghese N."/>
            <person name="Submissions S."/>
        </authorList>
    </citation>
    <scope>NUCLEOTIDE SEQUENCE [LARGE SCALE GENOMIC DNA]</scope>
    <source>
        <strain evidence="2">DSM 15363</strain>
    </source>
</reference>
<accession>A0A1G8DDV4</accession>
<protein>
    <submittedName>
        <fullName evidence="1">Uncharacterized protein</fullName>
    </submittedName>
</protein>
<evidence type="ECO:0000313" key="2">
    <source>
        <dbReference type="Proteomes" id="UP000199492"/>
    </source>
</evidence>
<dbReference type="AlphaFoldDB" id="A0A1G8DDV4"/>
<organism evidence="1 2">
    <name type="scientific">Winogradskyella thalassocola</name>
    <dbReference type="NCBI Taxonomy" id="262004"/>
    <lineage>
        <taxon>Bacteria</taxon>
        <taxon>Pseudomonadati</taxon>
        <taxon>Bacteroidota</taxon>
        <taxon>Flavobacteriia</taxon>
        <taxon>Flavobacteriales</taxon>
        <taxon>Flavobacteriaceae</taxon>
        <taxon>Winogradskyella</taxon>
    </lineage>
</organism>
<dbReference type="STRING" id="262004.SAMN04489796_103186"/>
<gene>
    <name evidence="1" type="ORF">SAMN04489796_103186</name>
</gene>
<keyword evidence="2" id="KW-1185">Reference proteome</keyword>
<proteinExistence type="predicted"/>
<evidence type="ECO:0000313" key="1">
    <source>
        <dbReference type="EMBL" id="SDH55846.1"/>
    </source>
</evidence>
<dbReference type="Proteomes" id="UP000199492">
    <property type="component" value="Unassembled WGS sequence"/>
</dbReference>
<name>A0A1G8DDV4_9FLAO</name>
<sequence>MLVLSVLLPSVVKLTHAFNHHTHEVCDSDNELKTHFHESDLDCDFYKFKLTNNLFLVFNNYEIITEKTATKQLSSHYSSFNNYQYSKRYVRGPPMVS</sequence>
<dbReference type="EMBL" id="FNCZ01000003">
    <property type="protein sequence ID" value="SDH55846.1"/>
    <property type="molecule type" value="Genomic_DNA"/>
</dbReference>